<evidence type="ECO:0000256" key="1">
    <source>
        <dbReference type="ARBA" id="ARBA00008779"/>
    </source>
</evidence>
<accession>A0AAU7LTH0</accession>
<dbReference type="PANTHER" id="PTHR42693">
    <property type="entry name" value="ARYLSULFATASE FAMILY MEMBER"/>
    <property type="match status" value="1"/>
</dbReference>
<dbReference type="RefSeq" id="WP_349280080.1">
    <property type="nucleotide sequence ID" value="NZ_CBCSCU010000039.1"/>
</dbReference>
<dbReference type="Gene3D" id="3.30.1120.10">
    <property type="match status" value="1"/>
</dbReference>
<keyword evidence="4" id="KW-0106">Calcium</keyword>
<gene>
    <name evidence="7" type="ORF">ABLV49_02710</name>
</gene>
<evidence type="ECO:0000256" key="5">
    <source>
        <dbReference type="SAM" id="SignalP"/>
    </source>
</evidence>
<dbReference type="SUPFAM" id="SSF53649">
    <property type="entry name" value="Alkaline phosphatase-like"/>
    <property type="match status" value="1"/>
</dbReference>
<dbReference type="Gene3D" id="3.40.720.10">
    <property type="entry name" value="Alkaline Phosphatase, subunit A"/>
    <property type="match status" value="1"/>
</dbReference>
<evidence type="ECO:0000256" key="2">
    <source>
        <dbReference type="ARBA" id="ARBA00022723"/>
    </source>
</evidence>
<dbReference type="InterPro" id="IPR050738">
    <property type="entry name" value="Sulfatase"/>
</dbReference>
<dbReference type="GO" id="GO:0004065">
    <property type="term" value="F:arylsulfatase activity"/>
    <property type="evidence" value="ECO:0007669"/>
    <property type="project" value="TreeGrafter"/>
</dbReference>
<keyword evidence="5" id="KW-0732">Signal</keyword>
<dbReference type="InterPro" id="IPR006311">
    <property type="entry name" value="TAT_signal"/>
</dbReference>
<keyword evidence="3 7" id="KW-0378">Hydrolase</keyword>
<dbReference type="Pfam" id="PF00884">
    <property type="entry name" value="Sulfatase"/>
    <property type="match status" value="1"/>
</dbReference>
<proteinExistence type="inferred from homology"/>
<dbReference type="PROSITE" id="PS51318">
    <property type="entry name" value="TAT"/>
    <property type="match status" value="1"/>
</dbReference>
<organism evidence="7">
    <name type="scientific">Polaromonas hydrogenivorans</name>
    <dbReference type="NCBI Taxonomy" id="335476"/>
    <lineage>
        <taxon>Bacteria</taxon>
        <taxon>Pseudomonadati</taxon>
        <taxon>Pseudomonadota</taxon>
        <taxon>Betaproteobacteria</taxon>
        <taxon>Burkholderiales</taxon>
        <taxon>Comamonadaceae</taxon>
        <taxon>Polaromonas</taxon>
    </lineage>
</organism>
<feature type="chain" id="PRO_5043941411" evidence="5">
    <location>
        <begin position="34"/>
        <end position="473"/>
    </location>
</feature>
<dbReference type="GO" id="GO:0046872">
    <property type="term" value="F:metal ion binding"/>
    <property type="evidence" value="ECO:0007669"/>
    <property type="project" value="UniProtKB-KW"/>
</dbReference>
<evidence type="ECO:0000313" key="7">
    <source>
        <dbReference type="EMBL" id="XBP70743.1"/>
    </source>
</evidence>
<reference evidence="7" key="1">
    <citation type="submission" date="2024-05" db="EMBL/GenBank/DDBJ databases">
        <authorList>
            <person name="Bunk B."/>
            <person name="Swiderski J."/>
            <person name="Sproer C."/>
            <person name="Thiel V."/>
        </authorList>
    </citation>
    <scope>NUCLEOTIDE SEQUENCE</scope>
    <source>
        <strain evidence="7">DSM 17735</strain>
    </source>
</reference>
<feature type="signal peptide" evidence="5">
    <location>
        <begin position="1"/>
        <end position="33"/>
    </location>
</feature>
<sequence>MTPFNQQRRHVLGGLSALSLVSYAGLSGTTAQAQTSEKPNILFILADDLGYGDLGVYGQTDFQTPQLDQLASQGLRLTQAYSNSAVCSATRFGLITGRYQYRLRGGLEEPIAGASDTIGLPPTHPTLPSLLKKAGYATALIGKWHLGSLPTFGPLKSGYDTFFGNYGGAIDYFTHKPGVGANVREDLYEGEVPVHKVGYYTDLLADRAVDYIGRQSSAQPFFLSLHFTAPHWPWEGPGDEAVSREIGNIFHYDGGNLATYAKMVTTLDSAIGRVLKTLQERGLADNTIVVFTSDNGGERFSKTCPFSGQKTELLEGGIRVPALVRWPARIKPGQTNSQVAVSMDWLPTLLAAAGTAPDPAYAPDGVNLLPVLLGASTPGPRTLFWRYKANTQRAVRSGDWKYLKVSSNEFLFNVVQDQRERANLALKHPEVFAALKQQWAAWDATMLPITKEVRTHAVGGKVQADRYSAEALD</sequence>
<protein>
    <submittedName>
        <fullName evidence="7">Sulfatase-like hydrolase/transferase</fullName>
    </submittedName>
</protein>
<dbReference type="InterPro" id="IPR017850">
    <property type="entry name" value="Alkaline_phosphatase_core_sf"/>
</dbReference>
<name>A0AAU7LTH0_9BURK</name>
<dbReference type="PROSITE" id="PS00149">
    <property type="entry name" value="SULFATASE_2"/>
    <property type="match status" value="1"/>
</dbReference>
<evidence type="ECO:0000256" key="4">
    <source>
        <dbReference type="ARBA" id="ARBA00022837"/>
    </source>
</evidence>
<keyword evidence="2" id="KW-0479">Metal-binding</keyword>
<dbReference type="PANTHER" id="PTHR42693:SF33">
    <property type="entry name" value="ARYLSULFATASE"/>
    <property type="match status" value="1"/>
</dbReference>
<dbReference type="InterPro" id="IPR000917">
    <property type="entry name" value="Sulfatase_N"/>
</dbReference>
<evidence type="ECO:0000259" key="6">
    <source>
        <dbReference type="Pfam" id="PF00884"/>
    </source>
</evidence>
<feature type="domain" description="Sulfatase N-terminal" evidence="6">
    <location>
        <begin position="39"/>
        <end position="354"/>
    </location>
</feature>
<evidence type="ECO:0000256" key="3">
    <source>
        <dbReference type="ARBA" id="ARBA00022801"/>
    </source>
</evidence>
<dbReference type="EMBL" id="CP157675">
    <property type="protein sequence ID" value="XBP70743.1"/>
    <property type="molecule type" value="Genomic_DNA"/>
</dbReference>
<dbReference type="AlphaFoldDB" id="A0AAU7LTH0"/>
<dbReference type="InterPro" id="IPR024607">
    <property type="entry name" value="Sulfatase_CS"/>
</dbReference>
<comment type="similarity">
    <text evidence="1">Belongs to the sulfatase family.</text>
</comment>